<protein>
    <submittedName>
        <fullName evidence="5">Insect cuticle protein</fullName>
    </submittedName>
</protein>
<dbReference type="AlphaFoldDB" id="A0AAW1LUH7"/>
<accession>A0AAW1LUH7</accession>
<organism evidence="5 6">
    <name type="scientific">Popillia japonica</name>
    <name type="common">Japanese beetle</name>
    <dbReference type="NCBI Taxonomy" id="7064"/>
    <lineage>
        <taxon>Eukaryota</taxon>
        <taxon>Metazoa</taxon>
        <taxon>Ecdysozoa</taxon>
        <taxon>Arthropoda</taxon>
        <taxon>Hexapoda</taxon>
        <taxon>Insecta</taxon>
        <taxon>Pterygota</taxon>
        <taxon>Neoptera</taxon>
        <taxon>Endopterygota</taxon>
        <taxon>Coleoptera</taxon>
        <taxon>Polyphaga</taxon>
        <taxon>Scarabaeiformia</taxon>
        <taxon>Scarabaeidae</taxon>
        <taxon>Rutelinae</taxon>
        <taxon>Popillia</taxon>
    </lineage>
</organism>
<dbReference type="Pfam" id="PF00379">
    <property type="entry name" value="Chitin_bind_4"/>
    <property type="match status" value="1"/>
</dbReference>
<feature type="chain" id="PRO_5043418771" evidence="4">
    <location>
        <begin position="19"/>
        <end position="195"/>
    </location>
</feature>
<dbReference type="Proteomes" id="UP001458880">
    <property type="component" value="Unassembled WGS sequence"/>
</dbReference>
<evidence type="ECO:0000313" key="6">
    <source>
        <dbReference type="Proteomes" id="UP001458880"/>
    </source>
</evidence>
<reference evidence="5 6" key="1">
    <citation type="journal article" date="2024" name="BMC Genomics">
        <title>De novo assembly and annotation of Popillia japonica's genome with initial clues to its potential as an invasive pest.</title>
        <authorList>
            <person name="Cucini C."/>
            <person name="Boschi S."/>
            <person name="Funari R."/>
            <person name="Cardaioli E."/>
            <person name="Iannotti N."/>
            <person name="Marturano G."/>
            <person name="Paoli F."/>
            <person name="Bruttini M."/>
            <person name="Carapelli A."/>
            <person name="Frati F."/>
            <person name="Nardi F."/>
        </authorList>
    </citation>
    <scope>NUCLEOTIDE SEQUENCE [LARGE SCALE GENOMIC DNA]</scope>
    <source>
        <strain evidence="5">DMR45628</strain>
    </source>
</reference>
<keyword evidence="1 2" id="KW-0193">Cuticle</keyword>
<dbReference type="PROSITE" id="PS00233">
    <property type="entry name" value="CHIT_BIND_RR_1"/>
    <property type="match status" value="1"/>
</dbReference>
<gene>
    <name evidence="5" type="ORF">QE152_g10601</name>
</gene>
<evidence type="ECO:0000256" key="1">
    <source>
        <dbReference type="ARBA" id="ARBA00022460"/>
    </source>
</evidence>
<dbReference type="PANTHER" id="PTHR10380:SF109">
    <property type="entry name" value="CUTICULAR PROTEIN 49AH"/>
    <property type="match status" value="1"/>
</dbReference>
<proteinExistence type="predicted"/>
<dbReference type="PROSITE" id="PS51155">
    <property type="entry name" value="CHIT_BIND_RR_2"/>
    <property type="match status" value="1"/>
</dbReference>
<feature type="compositionally biased region" description="Low complexity" evidence="3">
    <location>
        <begin position="31"/>
        <end position="44"/>
    </location>
</feature>
<name>A0AAW1LUH7_POPJA</name>
<feature type="signal peptide" evidence="4">
    <location>
        <begin position="1"/>
        <end position="18"/>
    </location>
</feature>
<feature type="region of interest" description="Disordered" evidence="3">
    <location>
        <begin position="166"/>
        <end position="195"/>
    </location>
</feature>
<dbReference type="GO" id="GO:0062129">
    <property type="term" value="C:chitin-based extracellular matrix"/>
    <property type="evidence" value="ECO:0007669"/>
    <property type="project" value="TreeGrafter"/>
</dbReference>
<feature type="region of interest" description="Disordered" evidence="3">
    <location>
        <begin position="20"/>
        <end position="54"/>
    </location>
</feature>
<evidence type="ECO:0000313" key="5">
    <source>
        <dbReference type="EMBL" id="KAK9737542.1"/>
    </source>
</evidence>
<sequence>MKLLLVAFVLIGSCFVQGLPQRGNPEQYDDPSQYKQQRQPQQEQQYERSRESTTFIPILRFEKEQGEGGSYKTAWETGNNIVAQEEGFLKSLGPDPDTPGEEINAQVQQGSYTYTAPDGQIITVTYTADERGFHATGDHLPTPPPVSPEVQKGLDLIYAGIRAQEEAAANQPIKEPQQGRRDNLIPQDYNGQYKQ</sequence>
<keyword evidence="6" id="KW-1185">Reference proteome</keyword>
<dbReference type="PANTHER" id="PTHR10380">
    <property type="entry name" value="CUTICLE PROTEIN"/>
    <property type="match status" value="1"/>
</dbReference>
<comment type="caution">
    <text evidence="5">The sequence shown here is derived from an EMBL/GenBank/DDBJ whole genome shotgun (WGS) entry which is preliminary data.</text>
</comment>
<evidence type="ECO:0000256" key="4">
    <source>
        <dbReference type="SAM" id="SignalP"/>
    </source>
</evidence>
<dbReference type="InterPro" id="IPR000618">
    <property type="entry name" value="Insect_cuticle"/>
</dbReference>
<dbReference type="EMBL" id="JASPKY010000098">
    <property type="protein sequence ID" value="KAK9737542.1"/>
    <property type="molecule type" value="Genomic_DNA"/>
</dbReference>
<dbReference type="InterPro" id="IPR050468">
    <property type="entry name" value="Cuticle_Struct_Prot"/>
</dbReference>
<dbReference type="InterPro" id="IPR031311">
    <property type="entry name" value="CHIT_BIND_RR_consensus"/>
</dbReference>
<keyword evidence="4" id="KW-0732">Signal</keyword>
<dbReference type="GO" id="GO:0008010">
    <property type="term" value="F:structural constituent of chitin-based larval cuticle"/>
    <property type="evidence" value="ECO:0007669"/>
    <property type="project" value="TreeGrafter"/>
</dbReference>
<evidence type="ECO:0000256" key="2">
    <source>
        <dbReference type="PROSITE-ProRule" id="PRU00497"/>
    </source>
</evidence>
<evidence type="ECO:0000256" key="3">
    <source>
        <dbReference type="SAM" id="MobiDB-lite"/>
    </source>
</evidence>